<dbReference type="PROSITE" id="PS51471">
    <property type="entry name" value="FE2OG_OXY"/>
    <property type="match status" value="1"/>
</dbReference>
<dbReference type="eggNOG" id="KOG0143">
    <property type="taxonomic scope" value="Eukaryota"/>
</dbReference>
<proteinExistence type="inferred from homology"/>
<dbReference type="Gene3D" id="2.60.120.330">
    <property type="entry name" value="B-lactam Antibiotic, Isopenicillin N Synthase, Chain"/>
    <property type="match status" value="2"/>
</dbReference>
<organism evidence="4 5">
    <name type="scientific">Setaria italica</name>
    <name type="common">Foxtail millet</name>
    <name type="synonym">Panicum italicum</name>
    <dbReference type="NCBI Taxonomy" id="4555"/>
    <lineage>
        <taxon>Eukaryota</taxon>
        <taxon>Viridiplantae</taxon>
        <taxon>Streptophyta</taxon>
        <taxon>Embryophyta</taxon>
        <taxon>Tracheophyta</taxon>
        <taxon>Spermatophyta</taxon>
        <taxon>Magnoliopsida</taxon>
        <taxon>Liliopsida</taxon>
        <taxon>Poales</taxon>
        <taxon>Poaceae</taxon>
        <taxon>PACMAD clade</taxon>
        <taxon>Panicoideae</taxon>
        <taxon>Panicodae</taxon>
        <taxon>Paniceae</taxon>
        <taxon>Cenchrinae</taxon>
        <taxon>Setaria</taxon>
    </lineage>
</organism>
<dbReference type="PANTHER" id="PTHR47990">
    <property type="entry name" value="2-OXOGLUTARATE (2OG) AND FE(II)-DEPENDENT OXYGENASE SUPERFAMILY PROTEIN-RELATED"/>
    <property type="match status" value="1"/>
</dbReference>
<reference evidence="3 5" key="1">
    <citation type="journal article" date="2012" name="Nat. Biotechnol.">
        <title>Reference genome sequence of the model plant Setaria.</title>
        <authorList>
            <person name="Bennetzen J.L."/>
            <person name="Schmutz J."/>
            <person name="Wang H."/>
            <person name="Percifield R."/>
            <person name="Hawkins J."/>
            <person name="Pontaroli A.C."/>
            <person name="Estep M."/>
            <person name="Feng L."/>
            <person name="Vaughn J.N."/>
            <person name="Grimwood J."/>
            <person name="Jenkins J."/>
            <person name="Barry K."/>
            <person name="Lindquist E."/>
            <person name="Hellsten U."/>
            <person name="Deshpande S."/>
            <person name="Wang X."/>
            <person name="Wu X."/>
            <person name="Mitros T."/>
            <person name="Triplett J."/>
            <person name="Yang X."/>
            <person name="Ye C.Y."/>
            <person name="Mauro-Herrera M."/>
            <person name="Wang L."/>
            <person name="Li P."/>
            <person name="Sharma M."/>
            <person name="Sharma R."/>
            <person name="Ronald P.C."/>
            <person name="Panaud O."/>
            <person name="Kellogg E.A."/>
            <person name="Brutnell T.P."/>
            <person name="Doust A.N."/>
            <person name="Tuskan G.A."/>
            <person name="Rokhsar D."/>
            <person name="Devos K.M."/>
        </authorList>
    </citation>
    <scope>NUCLEOTIDE SEQUENCE [LARGE SCALE GENOMIC DNA]</scope>
    <source>
        <strain evidence="5">cv. Yugu1</strain>
        <strain evidence="3">Yugu1</strain>
    </source>
</reference>
<dbReference type="Pfam" id="PF03171">
    <property type="entry name" value="2OG-FeII_Oxy"/>
    <property type="match status" value="1"/>
</dbReference>
<sequence length="269" mass="28801">MLEIPVFDLPLVGARPDESARLLAAARLLGCVPLELQASMKAAARALHELPVDAKRRSADVAPPDSGYVHPSATNPLFESLAVHDASAPADVEAFCDLIGAPPHIRATIGAYAEKTHELALDVAAKMTAGLGLRMNRYNYTAETVGSPGVQVHTDSSFLTVLLEDDRIGGLEVADPDTAEFEPVDLPLPGSLLVNIGDIATAWSNGELHNARHGVRCVAAAPRFTVRAPEALVDARRPRRFRAFSYGEYRRARHSTLGRAGEALSQFAI</sequence>
<dbReference type="EnsemblPlants" id="KQL30259">
    <property type="protein sequence ID" value="KQL30259"/>
    <property type="gene ID" value="SETIT_019768mg"/>
</dbReference>
<accession>K3YZQ8</accession>
<keyword evidence="1" id="KW-0560">Oxidoreductase</keyword>
<dbReference type="GO" id="GO:0016706">
    <property type="term" value="F:2-oxoglutarate-dependent dioxygenase activity"/>
    <property type="evidence" value="ECO:0000318"/>
    <property type="project" value="GO_Central"/>
</dbReference>
<dbReference type="EMBL" id="CM003528">
    <property type="protein sequence ID" value="RCV07078.1"/>
    <property type="molecule type" value="Genomic_DNA"/>
</dbReference>
<dbReference type="Gramene" id="KQL30259">
    <property type="protein sequence ID" value="KQL30259"/>
    <property type="gene ID" value="SETIT_019768mg"/>
</dbReference>
<dbReference type="InterPro" id="IPR050231">
    <property type="entry name" value="Iron_ascorbate_oxido_reductase"/>
</dbReference>
<keyword evidence="5" id="KW-1185">Reference proteome</keyword>
<dbReference type="InterPro" id="IPR044861">
    <property type="entry name" value="IPNS-like_FE2OG_OXY"/>
</dbReference>
<evidence type="ECO:0000256" key="1">
    <source>
        <dbReference type="RuleBase" id="RU003682"/>
    </source>
</evidence>
<reference evidence="4" key="3">
    <citation type="submission" date="2018-08" db="UniProtKB">
        <authorList>
            <consortium name="EnsemblPlants"/>
        </authorList>
    </citation>
    <scope>IDENTIFICATION</scope>
    <source>
        <strain evidence="4">Yugu1</strain>
    </source>
</reference>
<keyword evidence="1" id="KW-0408">Iron</keyword>
<gene>
    <name evidence="3" type="ORF">SETIT_1G215200v2</name>
</gene>
<reference evidence="3" key="2">
    <citation type="submission" date="2015-07" db="EMBL/GenBank/DDBJ databases">
        <authorList>
            <person name="Noorani M."/>
        </authorList>
    </citation>
    <scope>NUCLEOTIDE SEQUENCE</scope>
    <source>
        <strain evidence="3">Yugu1</strain>
    </source>
</reference>
<evidence type="ECO:0000313" key="4">
    <source>
        <dbReference type="EnsemblPlants" id="KQL30259"/>
    </source>
</evidence>
<dbReference type="SUPFAM" id="SSF51197">
    <property type="entry name" value="Clavaminate synthase-like"/>
    <property type="match status" value="1"/>
</dbReference>
<comment type="similarity">
    <text evidence="1">Belongs to the iron/ascorbate-dependent oxidoreductase family.</text>
</comment>
<feature type="domain" description="Fe2OG dioxygenase" evidence="2">
    <location>
        <begin position="127"/>
        <end position="240"/>
    </location>
</feature>
<dbReference type="EMBL" id="AGNK02000414">
    <property type="status" value="NOT_ANNOTATED_CDS"/>
    <property type="molecule type" value="Genomic_DNA"/>
</dbReference>
<dbReference type="AlphaFoldDB" id="K3YZQ8"/>
<keyword evidence="1" id="KW-0479">Metal-binding</keyword>
<dbReference type="OMA" id="INPYNEA"/>
<protein>
    <recommendedName>
        <fullName evidence="2">Fe2OG dioxygenase domain-containing protein</fullName>
    </recommendedName>
</protein>
<dbReference type="OrthoDB" id="288590at2759"/>
<dbReference type="Proteomes" id="UP000004995">
    <property type="component" value="Unassembled WGS sequence"/>
</dbReference>
<evidence type="ECO:0000313" key="5">
    <source>
        <dbReference type="Proteomes" id="UP000004995"/>
    </source>
</evidence>
<dbReference type="InterPro" id="IPR005123">
    <property type="entry name" value="Oxoglu/Fe-dep_dioxygenase_dom"/>
</dbReference>
<evidence type="ECO:0000259" key="2">
    <source>
        <dbReference type="PROSITE" id="PS51471"/>
    </source>
</evidence>
<dbReference type="GO" id="GO:0046872">
    <property type="term" value="F:metal ion binding"/>
    <property type="evidence" value="ECO:0007669"/>
    <property type="project" value="UniProtKB-KW"/>
</dbReference>
<dbReference type="HOGENOM" id="CLU_010119_3_2_1"/>
<evidence type="ECO:0000313" key="3">
    <source>
        <dbReference type="EMBL" id="RCV07078.1"/>
    </source>
</evidence>
<name>K3YZQ8_SETIT</name>
<dbReference type="InterPro" id="IPR027443">
    <property type="entry name" value="IPNS-like_sf"/>
</dbReference>